<dbReference type="AlphaFoldDB" id="A0ABD1LBM1"/>
<dbReference type="Proteomes" id="UP001603857">
    <property type="component" value="Unassembled WGS sequence"/>
</dbReference>
<comment type="caution">
    <text evidence="1">The sequence shown here is derived from an EMBL/GenBank/DDBJ whole genome shotgun (WGS) entry which is preliminary data.</text>
</comment>
<dbReference type="EMBL" id="JBGMDY010000010">
    <property type="protein sequence ID" value="KAL2320925.1"/>
    <property type="molecule type" value="Genomic_DNA"/>
</dbReference>
<evidence type="ECO:0000313" key="2">
    <source>
        <dbReference type="Proteomes" id="UP001603857"/>
    </source>
</evidence>
<proteinExistence type="predicted"/>
<name>A0ABD1LBM1_9FABA</name>
<sequence>MNQSEIQIKEADQQTKPINFIDSLLLEKAHEPIWIHSPTVDKPFYAILHCVDVDDLEPATSSTSTG</sequence>
<organism evidence="1 2">
    <name type="scientific">Flemingia macrophylla</name>
    <dbReference type="NCBI Taxonomy" id="520843"/>
    <lineage>
        <taxon>Eukaryota</taxon>
        <taxon>Viridiplantae</taxon>
        <taxon>Streptophyta</taxon>
        <taxon>Embryophyta</taxon>
        <taxon>Tracheophyta</taxon>
        <taxon>Spermatophyta</taxon>
        <taxon>Magnoliopsida</taxon>
        <taxon>eudicotyledons</taxon>
        <taxon>Gunneridae</taxon>
        <taxon>Pentapetalae</taxon>
        <taxon>rosids</taxon>
        <taxon>fabids</taxon>
        <taxon>Fabales</taxon>
        <taxon>Fabaceae</taxon>
        <taxon>Papilionoideae</taxon>
        <taxon>50 kb inversion clade</taxon>
        <taxon>NPAAA clade</taxon>
        <taxon>indigoferoid/millettioid clade</taxon>
        <taxon>Phaseoleae</taxon>
        <taxon>Flemingia</taxon>
    </lineage>
</organism>
<protein>
    <submittedName>
        <fullName evidence="1">Uncharacterized protein</fullName>
    </submittedName>
</protein>
<accession>A0ABD1LBM1</accession>
<evidence type="ECO:0000313" key="1">
    <source>
        <dbReference type="EMBL" id="KAL2320925.1"/>
    </source>
</evidence>
<keyword evidence="2" id="KW-1185">Reference proteome</keyword>
<gene>
    <name evidence="1" type="ORF">Fmac_029894</name>
</gene>
<reference evidence="1 2" key="1">
    <citation type="submission" date="2024-08" db="EMBL/GenBank/DDBJ databases">
        <title>Insights into the chromosomal genome structure of Flemingia macrophylla.</title>
        <authorList>
            <person name="Ding Y."/>
            <person name="Zhao Y."/>
            <person name="Bi W."/>
            <person name="Wu M."/>
            <person name="Zhao G."/>
            <person name="Gong Y."/>
            <person name="Li W."/>
            <person name="Zhang P."/>
        </authorList>
    </citation>
    <scope>NUCLEOTIDE SEQUENCE [LARGE SCALE GENOMIC DNA]</scope>
    <source>
        <strain evidence="1">DYQJB</strain>
        <tissue evidence="1">Leaf</tissue>
    </source>
</reference>